<keyword evidence="6 8" id="KW-0472">Membrane</keyword>
<accession>A0A1I2FNF0</accession>
<evidence type="ECO:0000259" key="12">
    <source>
        <dbReference type="Pfam" id="PF07715"/>
    </source>
</evidence>
<feature type="domain" description="TonB-dependent receptor plug" evidence="12">
    <location>
        <begin position="144"/>
        <end position="239"/>
    </location>
</feature>
<dbReference type="Proteomes" id="UP000199513">
    <property type="component" value="Unassembled WGS sequence"/>
</dbReference>
<keyword evidence="10" id="KW-0732">Signal</keyword>
<dbReference type="EMBL" id="FONY01000014">
    <property type="protein sequence ID" value="SFF05961.1"/>
    <property type="molecule type" value="Genomic_DNA"/>
</dbReference>
<feature type="signal peptide" evidence="10">
    <location>
        <begin position="1"/>
        <end position="30"/>
    </location>
</feature>
<reference evidence="13 14" key="1">
    <citation type="submission" date="2016-10" db="EMBL/GenBank/DDBJ databases">
        <authorList>
            <person name="de Groot N.N."/>
        </authorList>
    </citation>
    <scope>NUCLEOTIDE SEQUENCE [LARGE SCALE GENOMIC DNA]</scope>
    <source>
        <strain>GEY</strain>
        <strain evidence="14">DSM 9560</strain>
    </source>
</reference>
<evidence type="ECO:0000313" key="14">
    <source>
        <dbReference type="Proteomes" id="UP000199513"/>
    </source>
</evidence>
<evidence type="ECO:0000256" key="6">
    <source>
        <dbReference type="ARBA" id="ARBA00023136"/>
    </source>
</evidence>
<protein>
    <submittedName>
        <fullName evidence="13">TonB-dependent receptor</fullName>
    </submittedName>
</protein>
<dbReference type="Pfam" id="PF13715">
    <property type="entry name" value="CarbopepD_reg_2"/>
    <property type="match status" value="1"/>
</dbReference>
<evidence type="ECO:0000256" key="5">
    <source>
        <dbReference type="ARBA" id="ARBA00023077"/>
    </source>
</evidence>
<dbReference type="Pfam" id="PF07715">
    <property type="entry name" value="Plug"/>
    <property type="match status" value="1"/>
</dbReference>
<keyword evidence="14" id="KW-1185">Reference proteome</keyword>
<dbReference type="InterPro" id="IPR036942">
    <property type="entry name" value="Beta-barrel_TonB_sf"/>
</dbReference>
<feature type="chain" id="PRO_5011773094" evidence="10">
    <location>
        <begin position="31"/>
        <end position="939"/>
    </location>
</feature>
<dbReference type="Gene3D" id="2.60.40.1120">
    <property type="entry name" value="Carboxypeptidase-like, regulatory domain"/>
    <property type="match status" value="1"/>
</dbReference>
<dbReference type="InterPro" id="IPR012910">
    <property type="entry name" value="Plug_dom"/>
</dbReference>
<feature type="domain" description="TonB-dependent receptor-like beta-barrel" evidence="11">
    <location>
        <begin position="467"/>
        <end position="861"/>
    </location>
</feature>
<dbReference type="Gene3D" id="2.170.130.10">
    <property type="entry name" value="TonB-dependent receptor, plug domain"/>
    <property type="match status" value="1"/>
</dbReference>
<dbReference type="InterPro" id="IPR000531">
    <property type="entry name" value="Beta-barrel_TonB"/>
</dbReference>
<evidence type="ECO:0000313" key="13">
    <source>
        <dbReference type="EMBL" id="SFF05961.1"/>
    </source>
</evidence>
<dbReference type="RefSeq" id="WP_091544334.1">
    <property type="nucleotide sequence ID" value="NZ_FONY01000014.1"/>
</dbReference>
<keyword evidence="13" id="KW-0675">Receptor</keyword>
<evidence type="ECO:0000256" key="7">
    <source>
        <dbReference type="ARBA" id="ARBA00023237"/>
    </source>
</evidence>
<dbReference type="PANTHER" id="PTHR40980">
    <property type="entry name" value="PLUG DOMAIN-CONTAINING PROTEIN"/>
    <property type="match status" value="1"/>
</dbReference>
<comment type="subcellular location">
    <subcellularLocation>
        <location evidence="1 8">Cell outer membrane</location>
        <topology evidence="1 8">Multi-pass membrane protein</topology>
    </subcellularLocation>
</comment>
<evidence type="ECO:0000256" key="3">
    <source>
        <dbReference type="ARBA" id="ARBA00022452"/>
    </source>
</evidence>
<evidence type="ECO:0000256" key="10">
    <source>
        <dbReference type="SAM" id="SignalP"/>
    </source>
</evidence>
<dbReference type="STRING" id="1003.SAMN04488541_101457"/>
<name>A0A1I2FNF0_9BACT</name>
<keyword evidence="5 9" id="KW-0798">TonB box</keyword>
<dbReference type="AlphaFoldDB" id="A0A1I2FNF0"/>
<proteinExistence type="inferred from homology"/>
<keyword evidence="3 8" id="KW-1134">Transmembrane beta strand</keyword>
<dbReference type="InterPro" id="IPR008969">
    <property type="entry name" value="CarboxyPept-like_regulatory"/>
</dbReference>
<evidence type="ECO:0000256" key="4">
    <source>
        <dbReference type="ARBA" id="ARBA00022692"/>
    </source>
</evidence>
<dbReference type="SUPFAM" id="SSF56935">
    <property type="entry name" value="Porins"/>
    <property type="match status" value="1"/>
</dbReference>
<keyword evidence="4 8" id="KW-0812">Transmembrane</keyword>
<keyword evidence="2 8" id="KW-0813">Transport</keyword>
<sequence length="939" mass="104553">MYSTKLLSFFAALCLSFVLFFSSMPMNAQAQTGSIKGVIKDKVSNEPVIGANVAIKNSSQGASTDLDGAFLITKVTEGSYTLVISSIGYKPLEITDIKVEAGKIAVIETSIEEDIKGLEAVVVTAQRETNTVVSLIKDIKIAEQVVVGISSEQISKTQDRDAAQVVKRVPGVSIIGDRFIMVRGLAERYNAVMLNDILTPSSEVDSRAFSFDAVPSGAINRIMIFKSPAAELPGDFSGGVVKIYTKEASADNFTEIGFSTGIRGATTFTNQAQYKGSSTDFLGFDRSTRPLPASFPSFLSGGFVERAQAANQLPNNWVANSSNVSPDVRLSLNLTRNLGKFSNFTAISYSNTNQYAKVDFDRFNDFDLSTQKSDPFFKYQDDQFTNNVRIGVLHNWSWKVNDRTRIDFRNLFNQIGMSQTVVREGTRFTEGVDSRAYSFRYESRSIYSGQFTGRHSFGEDDKAVLTWQAGFGYTNRQEPDWRRFRTQRAQNSSEAYQVVIPPGPTTFDAARFYSNLNETVLTASAGYEKKFQLGKNDALVSKLRGGFYLERKDRDFSARWMSYVGTPTLDGRILTSPLDQIFSSANVNGTTGFTMSEGTKPNDRYEANMTLAAAYLGASIPLSKEFTASIGLRGEFSQQVMNTRSFGGAPQNADLLLLQPLPSVNLSYNFSEKSLIRASYGMTLNRPEFRELSPFLFYDFNFDVSYVGNPNLKNATVQNIDLRWELYPSASEVFNIGVFYKDFTNPVEIKSIITGSARTFEFVNAPKARNFGIEAEARKSLYFLAPTSKYLQNMFLVANASLIQSRVDFGALATAQDRTRPMMNQSPYLVNVGFFYTNDDTNFQWNILYNVFGPRLFVVGDIQAQSIYEMPRNVIDISFTKGIGKKFEIKGGIQDLLNAKYFMVQDSNLDGKITGVDEQVLGFRRGSYFTIGINYKVSK</sequence>
<dbReference type="PANTHER" id="PTHR40980:SF4">
    <property type="entry name" value="TONB-DEPENDENT RECEPTOR-LIKE BETA-BARREL DOMAIN-CONTAINING PROTEIN"/>
    <property type="match status" value="1"/>
</dbReference>
<dbReference type="SUPFAM" id="SSF49464">
    <property type="entry name" value="Carboxypeptidase regulatory domain-like"/>
    <property type="match status" value="1"/>
</dbReference>
<comment type="similarity">
    <text evidence="8 9">Belongs to the TonB-dependent receptor family.</text>
</comment>
<evidence type="ECO:0000259" key="11">
    <source>
        <dbReference type="Pfam" id="PF00593"/>
    </source>
</evidence>
<dbReference type="PROSITE" id="PS52016">
    <property type="entry name" value="TONB_DEPENDENT_REC_3"/>
    <property type="match status" value="1"/>
</dbReference>
<evidence type="ECO:0000256" key="9">
    <source>
        <dbReference type="RuleBase" id="RU003357"/>
    </source>
</evidence>
<dbReference type="InterPro" id="IPR037066">
    <property type="entry name" value="Plug_dom_sf"/>
</dbReference>
<evidence type="ECO:0000256" key="2">
    <source>
        <dbReference type="ARBA" id="ARBA00022448"/>
    </source>
</evidence>
<dbReference type="InterPro" id="IPR039426">
    <property type="entry name" value="TonB-dep_rcpt-like"/>
</dbReference>
<gene>
    <name evidence="13" type="ORF">SAMN04488541_101457</name>
</gene>
<organism evidence="13 14">
    <name type="scientific">Thermoflexibacter ruber</name>
    <dbReference type="NCBI Taxonomy" id="1003"/>
    <lineage>
        <taxon>Bacteria</taxon>
        <taxon>Pseudomonadati</taxon>
        <taxon>Bacteroidota</taxon>
        <taxon>Cytophagia</taxon>
        <taxon>Cytophagales</taxon>
        <taxon>Thermoflexibacteraceae</taxon>
        <taxon>Thermoflexibacter</taxon>
    </lineage>
</organism>
<dbReference type="GO" id="GO:0009279">
    <property type="term" value="C:cell outer membrane"/>
    <property type="evidence" value="ECO:0007669"/>
    <property type="project" value="UniProtKB-SubCell"/>
</dbReference>
<evidence type="ECO:0000256" key="8">
    <source>
        <dbReference type="PROSITE-ProRule" id="PRU01360"/>
    </source>
</evidence>
<dbReference type="Gene3D" id="2.40.170.20">
    <property type="entry name" value="TonB-dependent receptor, beta-barrel domain"/>
    <property type="match status" value="1"/>
</dbReference>
<keyword evidence="7 8" id="KW-0998">Cell outer membrane</keyword>
<evidence type="ECO:0000256" key="1">
    <source>
        <dbReference type="ARBA" id="ARBA00004571"/>
    </source>
</evidence>
<dbReference type="OrthoDB" id="9768470at2"/>
<dbReference type="Pfam" id="PF00593">
    <property type="entry name" value="TonB_dep_Rec_b-barrel"/>
    <property type="match status" value="1"/>
</dbReference>